<feature type="compositionally biased region" description="Polar residues" evidence="6">
    <location>
        <begin position="212"/>
        <end position="221"/>
    </location>
</feature>
<dbReference type="InterPro" id="IPR016174">
    <property type="entry name" value="Di-haem_cyt_TM"/>
</dbReference>
<sequence>MLARFTGAERAVHHATAVLMLVCLGTAACLYVPDLATLVGRRSLLRTVHVWCGFALPVPMLAGWLSRAFREDVRRLNRFGPRDREWLRRADRRAVAGGRGVVPVGKFNAGQKLNAAFVAGAILVMLGTGAVMSFPDPWPVGWRTGATFVHDWLTLAVLAAVVGHLWYALRDPGALGGMWHGRVGPEWAARHHAGWLDELVKAPDPRQERSVKTANPDSAEP</sequence>
<keyword evidence="10" id="KW-1185">Reference proteome</keyword>
<feature type="compositionally biased region" description="Basic and acidic residues" evidence="6">
    <location>
        <begin position="202"/>
        <end position="211"/>
    </location>
</feature>
<dbReference type="GO" id="GO:0009061">
    <property type="term" value="P:anaerobic respiration"/>
    <property type="evidence" value="ECO:0007669"/>
    <property type="project" value="TreeGrafter"/>
</dbReference>
<feature type="domain" description="Cytochrome b561 bacterial/Ni-hydrogenase" evidence="8">
    <location>
        <begin position="4"/>
        <end position="173"/>
    </location>
</feature>
<evidence type="ECO:0000256" key="4">
    <source>
        <dbReference type="ARBA" id="ARBA00022989"/>
    </source>
</evidence>
<keyword evidence="2" id="KW-1003">Cell membrane</keyword>
<dbReference type="GO" id="GO:0009326">
    <property type="term" value="C:formate dehydrogenase complex"/>
    <property type="evidence" value="ECO:0007669"/>
    <property type="project" value="TreeGrafter"/>
</dbReference>
<feature type="transmembrane region" description="Helical" evidence="7">
    <location>
        <begin position="152"/>
        <end position="169"/>
    </location>
</feature>
<comment type="subcellular location">
    <subcellularLocation>
        <location evidence="1">Cell membrane</location>
        <topology evidence="1">Multi-pass membrane protein</topology>
    </subcellularLocation>
</comment>
<reference evidence="10" key="1">
    <citation type="submission" date="2016-10" db="EMBL/GenBank/DDBJ databases">
        <authorList>
            <person name="Varghese N."/>
            <person name="Submissions S."/>
        </authorList>
    </citation>
    <scope>NUCLEOTIDE SEQUENCE [LARGE SCALE GENOMIC DNA]</scope>
    <source>
        <strain evidence="10">DSM 43163</strain>
    </source>
</reference>
<gene>
    <name evidence="9" type="ORF">SAMN04489712_103456</name>
</gene>
<feature type="transmembrane region" description="Helical" evidence="7">
    <location>
        <begin position="12"/>
        <end position="33"/>
    </location>
</feature>
<dbReference type="PROSITE" id="PS51257">
    <property type="entry name" value="PROKAR_LIPOPROTEIN"/>
    <property type="match status" value="1"/>
</dbReference>
<dbReference type="InterPro" id="IPR011577">
    <property type="entry name" value="Cyt_b561_bac/Ni-Hgenase"/>
</dbReference>
<feature type="region of interest" description="Disordered" evidence="6">
    <location>
        <begin position="202"/>
        <end position="221"/>
    </location>
</feature>
<dbReference type="GO" id="GO:0009055">
    <property type="term" value="F:electron transfer activity"/>
    <property type="evidence" value="ECO:0007669"/>
    <property type="project" value="InterPro"/>
</dbReference>
<evidence type="ECO:0000256" key="7">
    <source>
        <dbReference type="SAM" id="Phobius"/>
    </source>
</evidence>
<dbReference type="PANTHER" id="PTHR30074">
    <property type="entry name" value="FORMATE DEHYDROGENASE, NITRATE-INDUCIBLE, CYTOCHROME B556 FDN SUBUNIT"/>
    <property type="match status" value="1"/>
</dbReference>
<accession>A0A1H5XXI2</accession>
<feature type="transmembrane region" description="Helical" evidence="7">
    <location>
        <begin position="113"/>
        <end position="132"/>
    </location>
</feature>
<dbReference type="GO" id="GO:0015944">
    <property type="term" value="P:formate oxidation"/>
    <property type="evidence" value="ECO:0007669"/>
    <property type="project" value="TreeGrafter"/>
</dbReference>
<protein>
    <submittedName>
        <fullName evidence="9">Formate dehydrogenase subunit gamma</fullName>
    </submittedName>
</protein>
<dbReference type="GO" id="GO:0036397">
    <property type="term" value="F:formate dehydrogenase (quinone) activity"/>
    <property type="evidence" value="ECO:0007669"/>
    <property type="project" value="TreeGrafter"/>
</dbReference>
<name>A0A1H5XXI2_9ACTN</name>
<evidence type="ECO:0000313" key="10">
    <source>
        <dbReference type="Proteomes" id="UP000236723"/>
    </source>
</evidence>
<feature type="transmembrane region" description="Helical" evidence="7">
    <location>
        <begin position="48"/>
        <end position="69"/>
    </location>
</feature>
<dbReference type="Proteomes" id="UP000236723">
    <property type="component" value="Unassembled WGS sequence"/>
</dbReference>
<dbReference type="EMBL" id="FNVO01000003">
    <property type="protein sequence ID" value="SEG16411.1"/>
    <property type="molecule type" value="Genomic_DNA"/>
</dbReference>
<dbReference type="Pfam" id="PF01292">
    <property type="entry name" value="Ni_hydr_CYTB"/>
    <property type="match status" value="1"/>
</dbReference>
<evidence type="ECO:0000256" key="2">
    <source>
        <dbReference type="ARBA" id="ARBA00022475"/>
    </source>
</evidence>
<proteinExistence type="predicted"/>
<dbReference type="InterPro" id="IPR051817">
    <property type="entry name" value="FDH_cytochrome_b556_subunit"/>
</dbReference>
<evidence type="ECO:0000256" key="6">
    <source>
        <dbReference type="SAM" id="MobiDB-lite"/>
    </source>
</evidence>
<evidence type="ECO:0000256" key="5">
    <source>
        <dbReference type="ARBA" id="ARBA00023136"/>
    </source>
</evidence>
<keyword evidence="3 7" id="KW-0812">Transmembrane</keyword>
<dbReference type="SUPFAM" id="SSF81342">
    <property type="entry name" value="Transmembrane di-heme cytochromes"/>
    <property type="match status" value="1"/>
</dbReference>
<organism evidence="9 10">
    <name type="scientific">Thermomonospora echinospora</name>
    <dbReference type="NCBI Taxonomy" id="1992"/>
    <lineage>
        <taxon>Bacteria</taxon>
        <taxon>Bacillati</taxon>
        <taxon>Actinomycetota</taxon>
        <taxon>Actinomycetes</taxon>
        <taxon>Streptosporangiales</taxon>
        <taxon>Thermomonosporaceae</taxon>
        <taxon>Thermomonospora</taxon>
    </lineage>
</organism>
<dbReference type="Gene3D" id="1.20.950.20">
    <property type="entry name" value="Transmembrane di-heme cytochromes, Chain C"/>
    <property type="match status" value="1"/>
</dbReference>
<evidence type="ECO:0000259" key="8">
    <source>
        <dbReference type="Pfam" id="PF01292"/>
    </source>
</evidence>
<dbReference type="PANTHER" id="PTHR30074:SF6">
    <property type="entry name" value="FORMATE DEHYDROGENASE GAMMA SUBUNIT"/>
    <property type="match status" value="1"/>
</dbReference>
<evidence type="ECO:0000313" key="9">
    <source>
        <dbReference type="EMBL" id="SEG16411.1"/>
    </source>
</evidence>
<keyword evidence="5 7" id="KW-0472">Membrane</keyword>
<dbReference type="AlphaFoldDB" id="A0A1H5XXI2"/>
<keyword evidence="4 7" id="KW-1133">Transmembrane helix</keyword>
<evidence type="ECO:0000256" key="3">
    <source>
        <dbReference type="ARBA" id="ARBA00022692"/>
    </source>
</evidence>
<dbReference type="GO" id="GO:0022904">
    <property type="term" value="P:respiratory electron transport chain"/>
    <property type="evidence" value="ECO:0007669"/>
    <property type="project" value="InterPro"/>
</dbReference>
<evidence type="ECO:0000256" key="1">
    <source>
        <dbReference type="ARBA" id="ARBA00004651"/>
    </source>
</evidence>
<dbReference type="GO" id="GO:0005886">
    <property type="term" value="C:plasma membrane"/>
    <property type="evidence" value="ECO:0007669"/>
    <property type="project" value="UniProtKB-SubCell"/>
</dbReference>